<evidence type="ECO:0000313" key="12">
    <source>
        <dbReference type="Proteomes" id="UP001153620"/>
    </source>
</evidence>
<dbReference type="Pfam" id="PF01151">
    <property type="entry name" value="ELO"/>
    <property type="match status" value="1"/>
</dbReference>
<keyword evidence="8 10" id="KW-0472">Membrane</keyword>
<dbReference type="EMBL" id="OU895877">
    <property type="protein sequence ID" value="CAG9799105.1"/>
    <property type="molecule type" value="Genomic_DNA"/>
</dbReference>
<evidence type="ECO:0000256" key="10">
    <source>
        <dbReference type="RuleBase" id="RU361115"/>
    </source>
</evidence>
<keyword evidence="12" id="KW-1185">Reference proteome</keyword>
<keyword evidence="7 10" id="KW-0443">Lipid metabolism</keyword>
<dbReference type="InterPro" id="IPR002076">
    <property type="entry name" value="ELO_fam"/>
</dbReference>
<proteinExistence type="inferred from homology"/>
<accession>A0A9N9WN09</accession>
<evidence type="ECO:0000256" key="7">
    <source>
        <dbReference type="ARBA" id="ARBA00023098"/>
    </source>
</evidence>
<feature type="transmembrane region" description="Helical" evidence="10">
    <location>
        <begin position="64"/>
        <end position="82"/>
    </location>
</feature>
<keyword evidence="5 10" id="KW-0276">Fatty acid metabolism</keyword>
<organism evidence="11 12">
    <name type="scientific">Chironomus riparius</name>
    <dbReference type="NCBI Taxonomy" id="315576"/>
    <lineage>
        <taxon>Eukaryota</taxon>
        <taxon>Metazoa</taxon>
        <taxon>Ecdysozoa</taxon>
        <taxon>Arthropoda</taxon>
        <taxon>Hexapoda</taxon>
        <taxon>Insecta</taxon>
        <taxon>Pterygota</taxon>
        <taxon>Neoptera</taxon>
        <taxon>Endopterygota</taxon>
        <taxon>Diptera</taxon>
        <taxon>Nematocera</taxon>
        <taxon>Chironomoidea</taxon>
        <taxon>Chironomidae</taxon>
        <taxon>Chironominae</taxon>
        <taxon>Chironomus</taxon>
    </lineage>
</organism>
<evidence type="ECO:0000256" key="2">
    <source>
        <dbReference type="ARBA" id="ARBA00022516"/>
    </source>
</evidence>
<dbReference type="GO" id="GO:0034625">
    <property type="term" value="P:fatty acid elongation, monounsaturated fatty acid"/>
    <property type="evidence" value="ECO:0007669"/>
    <property type="project" value="TreeGrafter"/>
</dbReference>
<dbReference type="GO" id="GO:0009922">
    <property type="term" value="F:fatty acid elongase activity"/>
    <property type="evidence" value="ECO:0007669"/>
    <property type="project" value="UniProtKB-EC"/>
</dbReference>
<dbReference type="AlphaFoldDB" id="A0A9N9WN09"/>
<sequence>MSILNKIYENWADLMNKYSDPRTSDWLFMSSPFPTIWICILYVYIVKEVGPNIMKNRKPFKLKYILILYNLAQVILSFYIFWEGLTICWLWNYNWRCEPVDFSRSETAMRIARGCYVYYISKFTEFFDTFFFILRKRFDQVSTLHVIHHGIMPFSAGDYIHTFLNIIDDYDNDFVFMN</sequence>
<keyword evidence="6 10" id="KW-1133">Transmembrane helix</keyword>
<keyword evidence="2 10" id="KW-0444">Lipid biosynthesis</keyword>
<gene>
    <name evidence="11" type="ORF">CHIRRI_LOCUS2080</name>
</gene>
<comment type="caution">
    <text evidence="10">Lacks conserved residue(s) required for the propagation of feature annotation.</text>
</comment>
<evidence type="ECO:0000256" key="5">
    <source>
        <dbReference type="ARBA" id="ARBA00022832"/>
    </source>
</evidence>
<comment type="subcellular location">
    <subcellularLocation>
        <location evidence="1">Membrane</location>
        <topology evidence="1">Multi-pass membrane protein</topology>
    </subcellularLocation>
</comment>
<evidence type="ECO:0000256" key="4">
    <source>
        <dbReference type="ARBA" id="ARBA00022692"/>
    </source>
</evidence>
<dbReference type="PANTHER" id="PTHR11157">
    <property type="entry name" value="FATTY ACID ACYL TRANSFERASE-RELATED"/>
    <property type="match status" value="1"/>
</dbReference>
<comment type="catalytic activity">
    <reaction evidence="10">
        <text>a very-long-chain acyl-CoA + malonyl-CoA + H(+) = a very-long-chain 3-oxoacyl-CoA + CO2 + CoA</text>
        <dbReference type="Rhea" id="RHEA:32727"/>
        <dbReference type="ChEBI" id="CHEBI:15378"/>
        <dbReference type="ChEBI" id="CHEBI:16526"/>
        <dbReference type="ChEBI" id="CHEBI:57287"/>
        <dbReference type="ChEBI" id="CHEBI:57384"/>
        <dbReference type="ChEBI" id="CHEBI:90725"/>
        <dbReference type="ChEBI" id="CHEBI:90736"/>
        <dbReference type="EC" id="2.3.1.199"/>
    </reaction>
</comment>
<keyword evidence="9 10" id="KW-0275">Fatty acid biosynthesis</keyword>
<dbReference type="OrthoDB" id="434092at2759"/>
<keyword evidence="3 10" id="KW-0808">Transferase</keyword>
<evidence type="ECO:0000256" key="8">
    <source>
        <dbReference type="ARBA" id="ARBA00023136"/>
    </source>
</evidence>
<protein>
    <recommendedName>
        <fullName evidence="10">Elongation of very long chain fatty acids protein</fullName>
        <ecNumber evidence="10">2.3.1.199</ecNumber>
    </recommendedName>
    <alternativeName>
        <fullName evidence="10">Very-long-chain 3-oxoacyl-CoA synthase</fullName>
    </alternativeName>
</protein>
<evidence type="ECO:0000256" key="1">
    <source>
        <dbReference type="ARBA" id="ARBA00004141"/>
    </source>
</evidence>
<reference evidence="11" key="1">
    <citation type="submission" date="2022-01" db="EMBL/GenBank/DDBJ databases">
        <authorList>
            <person name="King R."/>
        </authorList>
    </citation>
    <scope>NUCLEOTIDE SEQUENCE</scope>
</reference>
<evidence type="ECO:0000256" key="6">
    <source>
        <dbReference type="ARBA" id="ARBA00022989"/>
    </source>
</evidence>
<dbReference type="EC" id="2.3.1.199" evidence="10"/>
<evidence type="ECO:0000313" key="11">
    <source>
        <dbReference type="EMBL" id="CAG9799105.1"/>
    </source>
</evidence>
<dbReference type="GO" id="GO:0019367">
    <property type="term" value="P:fatty acid elongation, saturated fatty acid"/>
    <property type="evidence" value="ECO:0007669"/>
    <property type="project" value="TreeGrafter"/>
</dbReference>
<dbReference type="GO" id="GO:0034626">
    <property type="term" value="P:fatty acid elongation, polyunsaturated fatty acid"/>
    <property type="evidence" value="ECO:0007669"/>
    <property type="project" value="TreeGrafter"/>
</dbReference>
<dbReference type="GO" id="GO:0030148">
    <property type="term" value="P:sphingolipid biosynthetic process"/>
    <property type="evidence" value="ECO:0007669"/>
    <property type="project" value="TreeGrafter"/>
</dbReference>
<dbReference type="GO" id="GO:0042761">
    <property type="term" value="P:very long-chain fatty acid biosynthetic process"/>
    <property type="evidence" value="ECO:0007669"/>
    <property type="project" value="TreeGrafter"/>
</dbReference>
<evidence type="ECO:0000256" key="3">
    <source>
        <dbReference type="ARBA" id="ARBA00022679"/>
    </source>
</evidence>
<reference evidence="11" key="2">
    <citation type="submission" date="2022-10" db="EMBL/GenBank/DDBJ databases">
        <authorList>
            <consortium name="ENA_rothamsted_submissions"/>
            <consortium name="culmorum"/>
            <person name="King R."/>
        </authorList>
    </citation>
    <scope>NUCLEOTIDE SEQUENCE</scope>
</reference>
<dbReference type="PANTHER" id="PTHR11157:SF69">
    <property type="entry name" value="ELONGATION OF VERY LONG CHAIN FATTY ACIDS PROTEIN 7"/>
    <property type="match status" value="1"/>
</dbReference>
<feature type="transmembrane region" description="Helical" evidence="10">
    <location>
        <begin position="26"/>
        <end position="44"/>
    </location>
</feature>
<comment type="similarity">
    <text evidence="10">Belongs to the ELO family.</text>
</comment>
<name>A0A9N9WN09_9DIPT</name>
<dbReference type="Proteomes" id="UP001153620">
    <property type="component" value="Chromosome 1"/>
</dbReference>
<keyword evidence="4 10" id="KW-0812">Transmembrane</keyword>
<evidence type="ECO:0000256" key="9">
    <source>
        <dbReference type="ARBA" id="ARBA00023160"/>
    </source>
</evidence>
<dbReference type="GO" id="GO:0005789">
    <property type="term" value="C:endoplasmic reticulum membrane"/>
    <property type="evidence" value="ECO:0007669"/>
    <property type="project" value="TreeGrafter"/>
</dbReference>